<protein>
    <submittedName>
        <fullName evidence="3">SDR family oxidoreductase</fullName>
    </submittedName>
</protein>
<accession>A0A6G4AJA2</accession>
<comment type="similarity">
    <text evidence="1">Belongs to the short-chain dehydrogenases/reductases (SDR) family.</text>
</comment>
<dbReference type="PANTHER" id="PTHR43639">
    <property type="entry name" value="OXIDOREDUCTASE, SHORT-CHAIN DEHYDROGENASE/REDUCTASE FAMILY (AFU_ORTHOLOGUE AFUA_5G02870)"/>
    <property type="match status" value="1"/>
</dbReference>
<dbReference type="AlphaFoldDB" id="A0A6G4AJA2"/>
<keyword evidence="4" id="KW-1185">Reference proteome</keyword>
<dbReference type="InterPro" id="IPR020904">
    <property type="entry name" value="Sc_DH/Rdtase_CS"/>
</dbReference>
<dbReference type="Proteomes" id="UP000476310">
    <property type="component" value="Unassembled WGS sequence"/>
</dbReference>
<proteinExistence type="inferred from homology"/>
<sequence length="263" mass="26660">MTDNLSVAPISTELAGKRTVVTGGSRGIGAAIAQRLLGAGATVVTGARKQTEDTPAGATFVSADLSTPDGVRAFADTALKTLGGVDIVVNNAGGVASFPSALDLEDGWQYSMDVNFLSAVRLNSALVPALRESGGGVIVHLSSFATISPHPLLLHYAAAKAALDIYNKGLAVQLAADGIRVVAVSPGRVATPGADEALLQMSEQLGIEVEIDSDSDDWVSDIPLGRIGQAQDIAEAVGFLVSPRASFISGTVLAIDGGQAAAL</sequence>
<dbReference type="RefSeq" id="WP_138911602.1">
    <property type="nucleotide sequence ID" value="NZ_JAAIKT010000024.1"/>
</dbReference>
<dbReference type="PANTHER" id="PTHR43639:SF1">
    <property type="entry name" value="SHORT-CHAIN DEHYDROGENASE_REDUCTASE FAMILY PROTEIN"/>
    <property type="match status" value="1"/>
</dbReference>
<name>A0A6G4AJA2_9ACTN</name>
<dbReference type="SUPFAM" id="SSF51735">
    <property type="entry name" value="NAD(P)-binding Rossmann-fold domains"/>
    <property type="match status" value="1"/>
</dbReference>
<dbReference type="Pfam" id="PF13561">
    <property type="entry name" value="adh_short_C2"/>
    <property type="match status" value="1"/>
</dbReference>
<dbReference type="Gene3D" id="3.40.50.720">
    <property type="entry name" value="NAD(P)-binding Rossmann-like Domain"/>
    <property type="match status" value="1"/>
</dbReference>
<dbReference type="FunFam" id="3.40.50.720:FF:000084">
    <property type="entry name" value="Short-chain dehydrogenase reductase"/>
    <property type="match status" value="1"/>
</dbReference>
<evidence type="ECO:0000256" key="1">
    <source>
        <dbReference type="ARBA" id="ARBA00006484"/>
    </source>
</evidence>
<evidence type="ECO:0000313" key="4">
    <source>
        <dbReference type="Proteomes" id="UP000476310"/>
    </source>
</evidence>
<gene>
    <name evidence="3" type="ORF">G4H13_20490</name>
</gene>
<dbReference type="GO" id="GO:0016491">
    <property type="term" value="F:oxidoreductase activity"/>
    <property type="evidence" value="ECO:0007669"/>
    <property type="project" value="UniProtKB-KW"/>
</dbReference>
<evidence type="ECO:0000256" key="2">
    <source>
        <dbReference type="ARBA" id="ARBA00023002"/>
    </source>
</evidence>
<dbReference type="EMBL" id="JAAIKT010000024">
    <property type="protein sequence ID" value="NEW72711.1"/>
    <property type="molecule type" value="Genomic_DNA"/>
</dbReference>
<dbReference type="PROSITE" id="PS00061">
    <property type="entry name" value="ADH_SHORT"/>
    <property type="match status" value="1"/>
</dbReference>
<dbReference type="NCBIfam" id="NF005095">
    <property type="entry name" value="PRK06523.1"/>
    <property type="match status" value="1"/>
</dbReference>
<dbReference type="CDD" id="cd05233">
    <property type="entry name" value="SDR_c"/>
    <property type="match status" value="1"/>
</dbReference>
<reference evidence="3" key="1">
    <citation type="submission" date="2020-02" db="EMBL/GenBank/DDBJ databases">
        <title>A new Streptomyces sp. for controlling soil-borne diseases.</title>
        <authorList>
            <person name="Li X."/>
            <person name="Tian Y."/>
            <person name="Gao K."/>
        </authorList>
    </citation>
    <scope>NUCLEOTIDE SEQUENCE [LARGE SCALE GENOMIC DNA]</scope>
    <source>
        <strain evidence="3">0250</strain>
    </source>
</reference>
<dbReference type="PRINTS" id="PR00080">
    <property type="entry name" value="SDRFAMILY"/>
</dbReference>
<organism evidence="3 4">
    <name type="scientific">Streptomyces rhizosphaericus</name>
    <dbReference type="NCBI Taxonomy" id="114699"/>
    <lineage>
        <taxon>Bacteria</taxon>
        <taxon>Bacillati</taxon>
        <taxon>Actinomycetota</taxon>
        <taxon>Actinomycetes</taxon>
        <taxon>Kitasatosporales</taxon>
        <taxon>Streptomycetaceae</taxon>
        <taxon>Streptomyces</taxon>
        <taxon>Streptomyces violaceusniger group</taxon>
    </lineage>
</organism>
<dbReference type="InterPro" id="IPR002347">
    <property type="entry name" value="SDR_fam"/>
</dbReference>
<keyword evidence="2" id="KW-0560">Oxidoreductase</keyword>
<dbReference type="PRINTS" id="PR00081">
    <property type="entry name" value="GDHRDH"/>
</dbReference>
<dbReference type="InterPro" id="IPR036291">
    <property type="entry name" value="NAD(P)-bd_dom_sf"/>
</dbReference>
<comment type="caution">
    <text evidence="3">The sequence shown here is derived from an EMBL/GenBank/DDBJ whole genome shotgun (WGS) entry which is preliminary data.</text>
</comment>
<evidence type="ECO:0000313" key="3">
    <source>
        <dbReference type="EMBL" id="NEW72711.1"/>
    </source>
</evidence>